<proteinExistence type="predicted"/>
<sequence length="70" mass="8240">MRTGQFFFFFLNCRRAPAGWFASLAVPFWPIPLPPNSRACRRLFPIAPNLPSARARDCRFSFFYHESKKK</sequence>
<evidence type="ECO:0000313" key="2">
    <source>
        <dbReference type="Proteomes" id="UP001253637"/>
    </source>
</evidence>
<accession>A0A811BNT3</accession>
<organism evidence="1 2">
    <name type="scientific">Pandoravirus japonicus</name>
    <dbReference type="NCBI Taxonomy" id="2823154"/>
    <lineage>
        <taxon>Viruses</taxon>
        <taxon>Pandoravirus</taxon>
    </lineage>
</organism>
<reference evidence="1" key="1">
    <citation type="submission" date="2021-04" db="EMBL/GenBank/DDBJ databases">
        <title>Draft Genome Sequence of Pandoravirus japonicus, Isolated from the Sabaishi River of Niigata, Japan.</title>
        <authorList>
            <person name="Hosokawa N."/>
            <person name="Takahashi H."/>
            <person name="Aoki K."/>
            <person name="Takemura M."/>
        </authorList>
    </citation>
    <scope>NUCLEOTIDE SEQUENCE</scope>
</reference>
<dbReference type="Proteomes" id="UP001253637">
    <property type="component" value="Segment"/>
</dbReference>
<dbReference type="EMBL" id="LC625835">
    <property type="protein sequence ID" value="BCU03829.1"/>
    <property type="molecule type" value="Genomic_DNA"/>
</dbReference>
<evidence type="ECO:0000313" key="1">
    <source>
        <dbReference type="EMBL" id="BCU03829.1"/>
    </source>
</evidence>
<protein>
    <submittedName>
        <fullName evidence="1">Uncharacterized protein</fullName>
    </submittedName>
</protein>
<name>A0A811BNT3_9VIRU</name>